<feature type="compositionally biased region" description="Polar residues" evidence="6">
    <location>
        <begin position="516"/>
        <end position="525"/>
    </location>
</feature>
<dbReference type="Proteomes" id="UP000248314">
    <property type="component" value="Unassembled WGS sequence"/>
</dbReference>
<organism evidence="9 10">
    <name type="scientific">Hoylesella shahii DSM 15611 = JCM 12083</name>
    <dbReference type="NCBI Taxonomy" id="1122991"/>
    <lineage>
        <taxon>Bacteria</taxon>
        <taxon>Pseudomonadati</taxon>
        <taxon>Bacteroidota</taxon>
        <taxon>Bacteroidia</taxon>
        <taxon>Bacteroidales</taxon>
        <taxon>Prevotellaceae</taxon>
        <taxon>Hoylesella</taxon>
    </lineage>
</organism>
<proteinExistence type="inferred from homology"/>
<dbReference type="EMBL" id="QJJX01000003">
    <property type="protein sequence ID" value="PXX24181.1"/>
    <property type="molecule type" value="Genomic_DNA"/>
</dbReference>
<dbReference type="AlphaFoldDB" id="A0A318IHQ6"/>
<keyword evidence="10" id="KW-1185">Reference proteome</keyword>
<evidence type="ECO:0000313" key="10">
    <source>
        <dbReference type="Proteomes" id="UP000248314"/>
    </source>
</evidence>
<keyword evidence="4" id="KW-0472">Membrane</keyword>
<dbReference type="Pfam" id="PF07980">
    <property type="entry name" value="SusD_RagB"/>
    <property type="match status" value="1"/>
</dbReference>
<accession>A0A318IHQ6</accession>
<feature type="region of interest" description="Disordered" evidence="6">
    <location>
        <begin position="516"/>
        <end position="536"/>
    </location>
</feature>
<gene>
    <name evidence="9" type="ORF">EJ73_00423</name>
</gene>
<name>A0A318IHQ6_9BACT</name>
<dbReference type="SUPFAM" id="SSF48452">
    <property type="entry name" value="TPR-like"/>
    <property type="match status" value="1"/>
</dbReference>
<keyword evidence="5" id="KW-0998">Cell outer membrane</keyword>
<evidence type="ECO:0000256" key="2">
    <source>
        <dbReference type="ARBA" id="ARBA00006275"/>
    </source>
</evidence>
<dbReference type="InterPro" id="IPR012944">
    <property type="entry name" value="SusD_RagB_dom"/>
</dbReference>
<dbReference type="RefSeq" id="WP_110369965.1">
    <property type="nucleotide sequence ID" value="NZ_QJJX01000003.1"/>
</dbReference>
<evidence type="ECO:0000256" key="3">
    <source>
        <dbReference type="ARBA" id="ARBA00022729"/>
    </source>
</evidence>
<dbReference type="InterPro" id="IPR033985">
    <property type="entry name" value="SusD-like_N"/>
</dbReference>
<feature type="domain" description="RagB/SusD" evidence="7">
    <location>
        <begin position="372"/>
        <end position="491"/>
    </location>
</feature>
<evidence type="ECO:0000256" key="1">
    <source>
        <dbReference type="ARBA" id="ARBA00004442"/>
    </source>
</evidence>
<evidence type="ECO:0000256" key="4">
    <source>
        <dbReference type="ARBA" id="ARBA00023136"/>
    </source>
</evidence>
<sequence length="536" mass="61275">MKSFNIKYSIGLLILSTPLLCGCIREVFPSDVATTTQLAQSPDATEFLVSAIPTTAKSIYNDHVSYSWGLGGIMHIRDVMTEDLATLSNRNWDWFWWWSECTDIGAPWMCTQYVWEWNYQYVQATNNVINGVNPDVATDMQKAYLGVAYANRAMIYLDMARMYEFLPNKVTNGRNEAGIDVTNLTVPIVKAGMKQDDARQNPRATREEMAKFIASDLDEAAKYLPLLVNTRNKTFPDVACIEGLRARLAMWLEDYPAAEKHARLAINAARINPMTKDDCLNVANGYNQIEKWMWGVQYTDQDDAVRDEWLNWTSWMCNETQYGYARKGAFQLIGKRVYDRIANTDFRKLQWKAPDGSPLADQVPFLKPAYKQSLPAYASLKFRPNQGNDEAFKIGEASAFPIMRVEEMYFIEAEAAAHQDPARGKQLVENFMKQHRDPSYACNATAKDAIVEEIVFQKRIELWGEGQTFFDVKRLNYSVTRGYEGTNFEPTERINTDGRPAWMNFVIVDQEVMSNPILNDHNNPDPSGLYKPWTGH</sequence>
<comment type="similarity">
    <text evidence="2">Belongs to the SusD family.</text>
</comment>
<dbReference type="Gene3D" id="1.25.40.390">
    <property type="match status" value="1"/>
</dbReference>
<evidence type="ECO:0000259" key="8">
    <source>
        <dbReference type="Pfam" id="PF14322"/>
    </source>
</evidence>
<evidence type="ECO:0000256" key="6">
    <source>
        <dbReference type="SAM" id="MobiDB-lite"/>
    </source>
</evidence>
<protein>
    <submittedName>
        <fullName evidence="9">SusD-like starch-binding protein associating with outer membrane</fullName>
    </submittedName>
</protein>
<evidence type="ECO:0000256" key="5">
    <source>
        <dbReference type="ARBA" id="ARBA00023237"/>
    </source>
</evidence>
<feature type="domain" description="SusD-like N-terminal" evidence="8">
    <location>
        <begin position="85"/>
        <end position="231"/>
    </location>
</feature>
<comment type="caution">
    <text evidence="9">The sequence shown here is derived from an EMBL/GenBank/DDBJ whole genome shotgun (WGS) entry which is preliminary data.</text>
</comment>
<dbReference type="STRING" id="1122991.GCA_000613445_03155"/>
<dbReference type="PROSITE" id="PS51257">
    <property type="entry name" value="PROKAR_LIPOPROTEIN"/>
    <property type="match status" value="1"/>
</dbReference>
<reference evidence="9 10" key="1">
    <citation type="submission" date="2018-05" db="EMBL/GenBank/DDBJ databases">
        <title>Genomic Encyclopedia of Type Strains, Phase I: the one thousand microbial genomes (KMG-I) project.</title>
        <authorList>
            <person name="Kyrpides N."/>
        </authorList>
    </citation>
    <scope>NUCLEOTIDE SEQUENCE [LARGE SCALE GENOMIC DNA]</scope>
    <source>
        <strain evidence="9 10">DSM 15611</strain>
    </source>
</reference>
<evidence type="ECO:0000313" key="9">
    <source>
        <dbReference type="EMBL" id="PXX24181.1"/>
    </source>
</evidence>
<evidence type="ECO:0000259" key="7">
    <source>
        <dbReference type="Pfam" id="PF07980"/>
    </source>
</evidence>
<dbReference type="GO" id="GO:0009279">
    <property type="term" value="C:cell outer membrane"/>
    <property type="evidence" value="ECO:0007669"/>
    <property type="project" value="UniProtKB-SubCell"/>
</dbReference>
<keyword evidence="3" id="KW-0732">Signal</keyword>
<comment type="subcellular location">
    <subcellularLocation>
        <location evidence="1">Cell outer membrane</location>
    </subcellularLocation>
</comment>
<dbReference type="InterPro" id="IPR011990">
    <property type="entry name" value="TPR-like_helical_dom_sf"/>
</dbReference>
<dbReference type="Pfam" id="PF14322">
    <property type="entry name" value="SusD-like_3"/>
    <property type="match status" value="1"/>
</dbReference>